<name>A0A517Q4T6_9PLAN</name>
<evidence type="ECO:0000313" key="3">
    <source>
        <dbReference type="Proteomes" id="UP000315647"/>
    </source>
</evidence>
<dbReference type="EMBL" id="CP037421">
    <property type="protein sequence ID" value="QDT26648.1"/>
    <property type="molecule type" value="Genomic_DNA"/>
</dbReference>
<accession>A0A517Q4T6</accession>
<dbReference type="AlphaFoldDB" id="A0A517Q4T6"/>
<evidence type="ECO:0000256" key="1">
    <source>
        <dbReference type="SAM" id="SignalP"/>
    </source>
</evidence>
<keyword evidence="1" id="KW-0732">Signal</keyword>
<keyword evidence="3" id="KW-1185">Reference proteome</keyword>
<feature type="chain" id="PRO_5022021553" evidence="1">
    <location>
        <begin position="27"/>
        <end position="325"/>
    </location>
</feature>
<gene>
    <name evidence="2" type="ORF">Enr10x_19580</name>
</gene>
<protein>
    <submittedName>
        <fullName evidence="2">Uncharacterized protein</fullName>
    </submittedName>
</protein>
<sequence length="325" mass="38021" precursor="true">MDRCCLSLLILSQLIFCVGTSSTTDAAETEPLTIKEINQTWQQRRERLQAMRLELSQETTSSKLPYMKSNIHDEDVPLTAAETRRYLQEQVEYSTRYSLLLDSPRFRCRYWGRHPDLQLKEMYNHDMTLTTDGQTAAHYYLFRETTHATIFKDPAEYRIFFWANLSPLCWSLLAGDPCTETSLDGFFPQNQIKQIQGIDCTVLEKTDKSGVSRLWVAPRDYECVVMQYERLKSGRKYFTFQFQYSNNMESGPLPTTWEVKQYQFYENQNYLTYASRFKVDSIKSNVTIPIEQFKMKLPPGAHVSDLRKPNPQGGELNYIVKEDSE</sequence>
<proteinExistence type="predicted"/>
<dbReference type="Proteomes" id="UP000315647">
    <property type="component" value="Chromosome"/>
</dbReference>
<feature type="signal peptide" evidence="1">
    <location>
        <begin position="1"/>
        <end position="26"/>
    </location>
</feature>
<reference evidence="2 3" key="1">
    <citation type="submission" date="2019-03" db="EMBL/GenBank/DDBJ databases">
        <title>Deep-cultivation of Planctomycetes and their phenomic and genomic characterization uncovers novel biology.</title>
        <authorList>
            <person name="Wiegand S."/>
            <person name="Jogler M."/>
            <person name="Boedeker C."/>
            <person name="Pinto D."/>
            <person name="Vollmers J."/>
            <person name="Rivas-Marin E."/>
            <person name="Kohn T."/>
            <person name="Peeters S.H."/>
            <person name="Heuer A."/>
            <person name="Rast P."/>
            <person name="Oberbeckmann S."/>
            <person name="Bunk B."/>
            <person name="Jeske O."/>
            <person name="Meyerdierks A."/>
            <person name="Storesund J.E."/>
            <person name="Kallscheuer N."/>
            <person name="Luecker S."/>
            <person name="Lage O.M."/>
            <person name="Pohl T."/>
            <person name="Merkel B.J."/>
            <person name="Hornburger P."/>
            <person name="Mueller R.-W."/>
            <person name="Bruemmer F."/>
            <person name="Labrenz M."/>
            <person name="Spormann A.M."/>
            <person name="Op den Camp H."/>
            <person name="Overmann J."/>
            <person name="Amann R."/>
            <person name="Jetten M.S.M."/>
            <person name="Mascher T."/>
            <person name="Medema M.H."/>
            <person name="Devos D.P."/>
            <person name="Kaster A.-K."/>
            <person name="Ovreas L."/>
            <person name="Rohde M."/>
            <person name="Galperin M.Y."/>
            <person name="Jogler C."/>
        </authorList>
    </citation>
    <scope>NUCLEOTIDE SEQUENCE [LARGE SCALE GENOMIC DNA]</scope>
    <source>
        <strain evidence="2 3">Enr10</strain>
    </source>
</reference>
<evidence type="ECO:0000313" key="2">
    <source>
        <dbReference type="EMBL" id="QDT26648.1"/>
    </source>
</evidence>
<organism evidence="2 3">
    <name type="scientific">Gimesia panareensis</name>
    <dbReference type="NCBI Taxonomy" id="2527978"/>
    <lineage>
        <taxon>Bacteria</taxon>
        <taxon>Pseudomonadati</taxon>
        <taxon>Planctomycetota</taxon>
        <taxon>Planctomycetia</taxon>
        <taxon>Planctomycetales</taxon>
        <taxon>Planctomycetaceae</taxon>
        <taxon>Gimesia</taxon>
    </lineage>
</organism>